<feature type="DNA-binding region" description="H-T-H motif" evidence="4">
    <location>
        <begin position="43"/>
        <end position="62"/>
    </location>
</feature>
<dbReference type="OrthoDB" id="3192968at2"/>
<dbReference type="KEGG" id="nyu:D7D52_14295"/>
<keyword evidence="2 4" id="KW-0238">DNA-binding</keyword>
<accession>A0A386ZDZ3</accession>
<dbReference type="Pfam" id="PF21597">
    <property type="entry name" value="TetR_C_43"/>
    <property type="match status" value="1"/>
</dbReference>
<evidence type="ECO:0000256" key="2">
    <source>
        <dbReference type="ARBA" id="ARBA00023125"/>
    </source>
</evidence>
<feature type="domain" description="HTH tetR-type" evidence="6">
    <location>
        <begin position="21"/>
        <end position="80"/>
    </location>
</feature>
<dbReference type="SUPFAM" id="SSF46689">
    <property type="entry name" value="Homeodomain-like"/>
    <property type="match status" value="1"/>
</dbReference>
<dbReference type="AlphaFoldDB" id="A0A386ZDZ3"/>
<feature type="region of interest" description="Disordered" evidence="5">
    <location>
        <begin position="1"/>
        <end position="21"/>
    </location>
</feature>
<dbReference type="PANTHER" id="PTHR30055:SF234">
    <property type="entry name" value="HTH-TYPE TRANSCRIPTIONAL REGULATOR BETI"/>
    <property type="match status" value="1"/>
</dbReference>
<reference evidence="7 8" key="1">
    <citation type="submission" date="2018-09" db="EMBL/GenBank/DDBJ databases">
        <title>Nocardia yunnanensis sp. nov., an actinomycete isolated from a soil sample.</title>
        <authorList>
            <person name="Zhang J."/>
        </authorList>
    </citation>
    <scope>NUCLEOTIDE SEQUENCE [LARGE SCALE GENOMIC DNA]</scope>
    <source>
        <strain evidence="7 8">CFHS0054</strain>
    </source>
</reference>
<dbReference type="Pfam" id="PF00440">
    <property type="entry name" value="TetR_N"/>
    <property type="match status" value="1"/>
</dbReference>
<dbReference type="GO" id="GO:0000976">
    <property type="term" value="F:transcription cis-regulatory region binding"/>
    <property type="evidence" value="ECO:0007669"/>
    <property type="project" value="TreeGrafter"/>
</dbReference>
<organism evidence="7 8">
    <name type="scientific">Nocardia yunnanensis</name>
    <dbReference type="NCBI Taxonomy" id="2382165"/>
    <lineage>
        <taxon>Bacteria</taxon>
        <taxon>Bacillati</taxon>
        <taxon>Actinomycetota</taxon>
        <taxon>Actinomycetes</taxon>
        <taxon>Mycobacteriales</taxon>
        <taxon>Nocardiaceae</taxon>
        <taxon>Nocardia</taxon>
    </lineage>
</organism>
<keyword evidence="1" id="KW-0805">Transcription regulation</keyword>
<evidence type="ECO:0000313" key="7">
    <source>
        <dbReference type="EMBL" id="AYF74845.1"/>
    </source>
</evidence>
<evidence type="ECO:0000256" key="5">
    <source>
        <dbReference type="SAM" id="MobiDB-lite"/>
    </source>
</evidence>
<dbReference type="PROSITE" id="PS50977">
    <property type="entry name" value="HTH_TETR_2"/>
    <property type="match status" value="1"/>
</dbReference>
<dbReference type="EMBL" id="CP032568">
    <property type="protein sequence ID" value="AYF74845.1"/>
    <property type="molecule type" value="Genomic_DNA"/>
</dbReference>
<dbReference type="InterPro" id="IPR036271">
    <property type="entry name" value="Tet_transcr_reg_TetR-rel_C_sf"/>
</dbReference>
<protein>
    <submittedName>
        <fullName evidence="7">TetR/AcrR family transcriptional regulator</fullName>
    </submittedName>
</protein>
<evidence type="ECO:0000256" key="4">
    <source>
        <dbReference type="PROSITE-ProRule" id="PRU00335"/>
    </source>
</evidence>
<dbReference type="InterPro" id="IPR009057">
    <property type="entry name" value="Homeodomain-like_sf"/>
</dbReference>
<name>A0A386ZDZ3_9NOCA</name>
<dbReference type="InterPro" id="IPR001647">
    <property type="entry name" value="HTH_TetR"/>
</dbReference>
<sequence length="197" mass="21316">MTAVDRLLAREPGPTPRADARRNLERLVVAARSAVAETGVNVTAQEVAQRAGVGKGTFYRRVPSLETLLQVVLEEVLDEAVAAADRALENPDPWRGFTEFAAAYVTLRKESCGVNEALGGAGSCDLERCLGDLRERLRELVGRAQDNGSMRADIPWEDVAFLLAGVATADRTIGLTAAPDQWHRNLRTVLDGLVARP</sequence>
<evidence type="ECO:0000259" key="6">
    <source>
        <dbReference type="PROSITE" id="PS50977"/>
    </source>
</evidence>
<keyword evidence="8" id="KW-1185">Reference proteome</keyword>
<proteinExistence type="predicted"/>
<dbReference type="Proteomes" id="UP000267164">
    <property type="component" value="Chromosome"/>
</dbReference>
<keyword evidence="3" id="KW-0804">Transcription</keyword>
<dbReference type="SUPFAM" id="SSF48498">
    <property type="entry name" value="Tetracyclin repressor-like, C-terminal domain"/>
    <property type="match status" value="1"/>
</dbReference>
<evidence type="ECO:0000256" key="3">
    <source>
        <dbReference type="ARBA" id="ARBA00023163"/>
    </source>
</evidence>
<gene>
    <name evidence="7" type="ORF">D7D52_14295</name>
</gene>
<evidence type="ECO:0000256" key="1">
    <source>
        <dbReference type="ARBA" id="ARBA00023015"/>
    </source>
</evidence>
<evidence type="ECO:0000313" key="8">
    <source>
        <dbReference type="Proteomes" id="UP000267164"/>
    </source>
</evidence>
<dbReference type="InterPro" id="IPR050109">
    <property type="entry name" value="HTH-type_TetR-like_transc_reg"/>
</dbReference>
<dbReference type="GO" id="GO:0003700">
    <property type="term" value="F:DNA-binding transcription factor activity"/>
    <property type="evidence" value="ECO:0007669"/>
    <property type="project" value="TreeGrafter"/>
</dbReference>
<dbReference type="Gene3D" id="1.10.357.10">
    <property type="entry name" value="Tetracycline Repressor, domain 2"/>
    <property type="match status" value="1"/>
</dbReference>
<dbReference type="PANTHER" id="PTHR30055">
    <property type="entry name" value="HTH-TYPE TRANSCRIPTIONAL REGULATOR RUTR"/>
    <property type="match status" value="1"/>
</dbReference>
<dbReference type="RefSeq" id="WP_120736779.1">
    <property type="nucleotide sequence ID" value="NZ_CP032568.1"/>
</dbReference>
<dbReference type="InterPro" id="IPR049445">
    <property type="entry name" value="TetR_SbtR-like_C"/>
</dbReference>